<reference evidence="1" key="1">
    <citation type="journal article" date="2023" name="IScience">
        <title>Live-bearing cockroach genome reveals convergent evolutionary mechanisms linked to viviparity in insects and beyond.</title>
        <authorList>
            <person name="Fouks B."/>
            <person name="Harrison M.C."/>
            <person name="Mikhailova A.A."/>
            <person name="Marchal E."/>
            <person name="English S."/>
            <person name="Carruthers M."/>
            <person name="Jennings E.C."/>
            <person name="Chiamaka E.L."/>
            <person name="Frigard R.A."/>
            <person name="Pippel M."/>
            <person name="Attardo G.M."/>
            <person name="Benoit J.B."/>
            <person name="Bornberg-Bauer E."/>
            <person name="Tobe S.S."/>
        </authorList>
    </citation>
    <scope>NUCLEOTIDE SEQUENCE</scope>
    <source>
        <strain evidence="1">Stay&amp;Tobe</strain>
    </source>
</reference>
<evidence type="ECO:0000313" key="3">
    <source>
        <dbReference type="Proteomes" id="UP001233999"/>
    </source>
</evidence>
<keyword evidence="3" id="KW-1185">Reference proteome</keyword>
<dbReference type="AlphaFoldDB" id="A0AAD8E0T7"/>
<sequence length="176" mass="20448">MSFPEVTDANLLNVRMKNVANQVYLCIRKDKQGKPILSTKTLHSEVDPDVDFSLYYYTSAEAGETKMVLPVHQNTKFCFSMTPSKEIQISSLVRKSDGNELDGELEDPMHFERADNRFFYIWKSGDNYALEAMDGEHRYYFLSLDDSNRIELKEVPDLNYPEETLFRIDEIHINSS</sequence>
<comment type="caution">
    <text evidence="1">The sequence shown here is derived from an EMBL/GenBank/DDBJ whole genome shotgun (WGS) entry which is preliminary data.</text>
</comment>
<reference evidence="1" key="2">
    <citation type="submission" date="2023-05" db="EMBL/GenBank/DDBJ databases">
        <authorList>
            <person name="Fouks B."/>
        </authorList>
    </citation>
    <scope>NUCLEOTIDE SEQUENCE</scope>
    <source>
        <strain evidence="1">Stay&amp;Tobe</strain>
        <tissue evidence="1">Testes</tissue>
    </source>
</reference>
<organism evidence="1 3">
    <name type="scientific">Diploptera punctata</name>
    <name type="common">Pacific beetle cockroach</name>
    <dbReference type="NCBI Taxonomy" id="6984"/>
    <lineage>
        <taxon>Eukaryota</taxon>
        <taxon>Metazoa</taxon>
        <taxon>Ecdysozoa</taxon>
        <taxon>Arthropoda</taxon>
        <taxon>Hexapoda</taxon>
        <taxon>Insecta</taxon>
        <taxon>Pterygota</taxon>
        <taxon>Neoptera</taxon>
        <taxon>Polyneoptera</taxon>
        <taxon>Dictyoptera</taxon>
        <taxon>Blattodea</taxon>
        <taxon>Blaberoidea</taxon>
        <taxon>Blaberidae</taxon>
        <taxon>Diplopterinae</taxon>
        <taxon>Diploptera</taxon>
    </lineage>
</organism>
<name>A0AAD8E0T7_DIPPU</name>
<dbReference type="EMBL" id="JASPKZ010003731">
    <property type="protein sequence ID" value="KAJ9593056.1"/>
    <property type="molecule type" value="Genomic_DNA"/>
</dbReference>
<dbReference type="Proteomes" id="UP001233999">
    <property type="component" value="Unassembled WGS sequence"/>
</dbReference>
<dbReference type="EMBL" id="JASPKZ010010696">
    <property type="protein sequence ID" value="KAJ9573535.1"/>
    <property type="molecule type" value="Genomic_DNA"/>
</dbReference>
<protein>
    <submittedName>
        <fullName evidence="1">Uncharacterized protein</fullName>
    </submittedName>
</protein>
<evidence type="ECO:0000313" key="1">
    <source>
        <dbReference type="EMBL" id="KAJ9573535.1"/>
    </source>
</evidence>
<gene>
    <name evidence="1" type="ORF">L9F63_009099</name>
    <name evidence="2" type="ORF">L9F63_027703</name>
</gene>
<evidence type="ECO:0000313" key="2">
    <source>
        <dbReference type="EMBL" id="KAJ9593056.1"/>
    </source>
</evidence>
<proteinExistence type="predicted"/>
<accession>A0AAD8E0T7</accession>